<dbReference type="Pfam" id="PF00466">
    <property type="entry name" value="Ribosomal_L10"/>
    <property type="match status" value="1"/>
</dbReference>
<keyword evidence="5" id="KW-0694">RNA-binding</keyword>
<dbReference type="PROSITE" id="PS01109">
    <property type="entry name" value="RIBOSOMAL_L10"/>
    <property type="match status" value="1"/>
</dbReference>
<reference evidence="6 7" key="1">
    <citation type="journal article" date="2016" name="Genome Announc.">
        <title>Draft Genome Sequence of Criibacterium bergeronii gen. nov., sp. nov., Strain CCRI-22567T, Isolated from a Vaginal Sample from a Woman with Bacterial Vaginosis.</title>
        <authorList>
            <person name="Maheux A.F."/>
            <person name="Berube E."/>
            <person name="Boudreau D.K."/>
            <person name="Raymond F."/>
            <person name="Corbeil J."/>
            <person name="Roy P.H."/>
            <person name="Boissinot M."/>
            <person name="Omar R.F."/>
        </authorList>
    </citation>
    <scope>NUCLEOTIDE SEQUENCE [LARGE SCALE GENOMIC DNA]</scope>
    <source>
        <strain evidence="6 7">CCRI-22567</strain>
    </source>
</reference>
<evidence type="ECO:0000313" key="7">
    <source>
        <dbReference type="Proteomes" id="UP000093352"/>
    </source>
</evidence>
<dbReference type="HAMAP" id="MF_00362">
    <property type="entry name" value="Ribosomal_uL10"/>
    <property type="match status" value="1"/>
</dbReference>
<proteinExistence type="inferred from homology"/>
<dbReference type="InterPro" id="IPR047865">
    <property type="entry name" value="Ribosomal_uL10_bac_type"/>
</dbReference>
<evidence type="ECO:0000256" key="1">
    <source>
        <dbReference type="ARBA" id="ARBA00008889"/>
    </source>
</evidence>
<comment type="caution">
    <text evidence="6">The sequence shown here is derived from an EMBL/GenBank/DDBJ whole genome shotgun (WGS) entry which is preliminary data.</text>
</comment>
<dbReference type="CDD" id="cd05797">
    <property type="entry name" value="Ribosomal_L10"/>
    <property type="match status" value="1"/>
</dbReference>
<dbReference type="Gene3D" id="3.30.70.1730">
    <property type="match status" value="1"/>
</dbReference>
<dbReference type="SUPFAM" id="SSF160369">
    <property type="entry name" value="Ribosomal protein L10-like"/>
    <property type="match status" value="1"/>
</dbReference>
<dbReference type="Gene3D" id="6.10.250.290">
    <property type="match status" value="1"/>
</dbReference>
<comment type="similarity">
    <text evidence="1 5">Belongs to the universal ribosomal protein uL10 family.</text>
</comment>
<accession>A0A1C0AEN4</accession>
<dbReference type="InterPro" id="IPR001790">
    <property type="entry name" value="Ribosomal_uL10"/>
</dbReference>
<dbReference type="GO" id="GO:0015934">
    <property type="term" value="C:large ribosomal subunit"/>
    <property type="evidence" value="ECO:0007669"/>
    <property type="project" value="InterPro"/>
</dbReference>
<keyword evidence="2 5" id="KW-0689">Ribosomal protein</keyword>
<keyword evidence="3 5" id="KW-0687">Ribonucleoprotein</keyword>
<dbReference type="Proteomes" id="UP000093352">
    <property type="component" value="Unassembled WGS sequence"/>
</dbReference>
<dbReference type="InterPro" id="IPR002363">
    <property type="entry name" value="Ribosomal_uL10_CS_bac"/>
</dbReference>
<comment type="function">
    <text evidence="5">Forms part of the ribosomal stalk, playing a central role in the interaction of the ribosome with GTP-bound translation factors.</text>
</comment>
<dbReference type="STRING" id="1871336.BBG48_07695"/>
<evidence type="ECO:0000256" key="5">
    <source>
        <dbReference type="HAMAP-Rule" id="MF_00362"/>
    </source>
</evidence>
<gene>
    <name evidence="5" type="primary">rplJ</name>
    <name evidence="6" type="ORF">BBG48_001725</name>
</gene>
<dbReference type="RefSeq" id="WP_068913727.1">
    <property type="nucleotide sequence ID" value="NZ_MBEW02000002.1"/>
</dbReference>
<sequence length="179" mass="19617">MGEKAIKEKEQIVSNIVESIKNSQSCIVVNYKGLTVAEDTELRSKFREAGVEYKVLKNTMVRRAAAQIGNMEMFDDVNLVGANAFAFGVNDPVAPAKIVKDFAKTHPKLELKMGYVEGEYYDADKLMALANIPSREELIAKLLGSLKAPMSNFVYLLSAVADKKQADEPAAEAAPVTEE</sequence>
<evidence type="ECO:0000256" key="3">
    <source>
        <dbReference type="ARBA" id="ARBA00023274"/>
    </source>
</evidence>
<dbReference type="GO" id="GO:0003735">
    <property type="term" value="F:structural constituent of ribosome"/>
    <property type="evidence" value="ECO:0007669"/>
    <property type="project" value="InterPro"/>
</dbReference>
<keyword evidence="7" id="KW-1185">Reference proteome</keyword>
<evidence type="ECO:0000256" key="4">
    <source>
        <dbReference type="ARBA" id="ARBA00035202"/>
    </source>
</evidence>
<dbReference type="InterPro" id="IPR022973">
    <property type="entry name" value="Ribosomal_uL10_bac"/>
</dbReference>
<dbReference type="AlphaFoldDB" id="A0A1C0AEN4"/>
<keyword evidence="5" id="KW-0699">rRNA-binding</keyword>
<comment type="subunit">
    <text evidence="5">Part of the ribosomal stalk of the 50S ribosomal subunit. The N-terminus interacts with L11 and the large rRNA to form the base of the stalk. The C-terminus forms an elongated spine to which L12 dimers bind in a sequential fashion forming a multimeric L10(L12)X complex.</text>
</comment>
<organism evidence="6 7">
    <name type="scientific">Criibacterium bergeronii</name>
    <dbReference type="NCBI Taxonomy" id="1871336"/>
    <lineage>
        <taxon>Bacteria</taxon>
        <taxon>Bacillati</taxon>
        <taxon>Bacillota</taxon>
        <taxon>Clostridia</taxon>
        <taxon>Peptostreptococcales</taxon>
        <taxon>Filifactoraceae</taxon>
        <taxon>Criibacterium</taxon>
    </lineage>
</organism>
<dbReference type="GO" id="GO:0006412">
    <property type="term" value="P:translation"/>
    <property type="evidence" value="ECO:0007669"/>
    <property type="project" value="UniProtKB-UniRule"/>
</dbReference>
<dbReference type="EMBL" id="MBEW02000002">
    <property type="protein sequence ID" value="RDY22087.1"/>
    <property type="molecule type" value="Genomic_DNA"/>
</dbReference>
<evidence type="ECO:0000313" key="6">
    <source>
        <dbReference type="EMBL" id="RDY22087.1"/>
    </source>
</evidence>
<dbReference type="GO" id="GO:0070180">
    <property type="term" value="F:large ribosomal subunit rRNA binding"/>
    <property type="evidence" value="ECO:0007669"/>
    <property type="project" value="UniProtKB-UniRule"/>
</dbReference>
<dbReference type="PANTHER" id="PTHR11560">
    <property type="entry name" value="39S RIBOSOMAL PROTEIN L10, MITOCHONDRIAL"/>
    <property type="match status" value="1"/>
</dbReference>
<protein>
    <recommendedName>
        <fullName evidence="4 5">Large ribosomal subunit protein uL10</fullName>
    </recommendedName>
</protein>
<dbReference type="NCBIfam" id="NF000955">
    <property type="entry name" value="PRK00099.1-1"/>
    <property type="match status" value="1"/>
</dbReference>
<dbReference type="InterPro" id="IPR043141">
    <property type="entry name" value="Ribosomal_uL10-like_sf"/>
</dbReference>
<name>A0A1C0AEN4_9FIRM</name>
<evidence type="ECO:0000256" key="2">
    <source>
        <dbReference type="ARBA" id="ARBA00022980"/>
    </source>
</evidence>